<evidence type="ECO:0000256" key="1">
    <source>
        <dbReference type="SAM" id="MobiDB-lite"/>
    </source>
</evidence>
<evidence type="ECO:0000313" key="4">
    <source>
        <dbReference type="Proteomes" id="UP000319818"/>
    </source>
</evidence>
<proteinExistence type="predicted"/>
<dbReference type="EMBL" id="VFPH01000002">
    <property type="protein sequence ID" value="TQM38866.1"/>
    <property type="molecule type" value="Genomic_DNA"/>
</dbReference>
<feature type="compositionally biased region" description="Basic and acidic residues" evidence="1">
    <location>
        <begin position="9"/>
        <end position="27"/>
    </location>
</feature>
<name>A0A543FYD7_9PSEU</name>
<protein>
    <recommendedName>
        <fullName evidence="5">DUF4190 domain-containing protein</fullName>
    </recommendedName>
</protein>
<organism evidence="3 4">
    <name type="scientific">Pseudonocardia cypriaca</name>
    <dbReference type="NCBI Taxonomy" id="882449"/>
    <lineage>
        <taxon>Bacteria</taxon>
        <taxon>Bacillati</taxon>
        <taxon>Actinomycetota</taxon>
        <taxon>Actinomycetes</taxon>
        <taxon>Pseudonocardiales</taxon>
        <taxon>Pseudonocardiaceae</taxon>
        <taxon>Pseudonocardia</taxon>
    </lineage>
</organism>
<dbReference type="RefSeq" id="WP_142105496.1">
    <property type="nucleotide sequence ID" value="NZ_VFPH01000002.1"/>
</dbReference>
<evidence type="ECO:0000256" key="2">
    <source>
        <dbReference type="SAM" id="Phobius"/>
    </source>
</evidence>
<keyword evidence="2" id="KW-1133">Transmembrane helix</keyword>
<feature type="region of interest" description="Disordered" evidence="1">
    <location>
        <begin position="1"/>
        <end position="27"/>
    </location>
</feature>
<feature type="transmembrane region" description="Helical" evidence="2">
    <location>
        <begin position="85"/>
        <end position="107"/>
    </location>
</feature>
<keyword evidence="2" id="KW-0472">Membrane</keyword>
<keyword evidence="2" id="KW-0812">Transmembrane</keyword>
<keyword evidence="4" id="KW-1185">Reference proteome</keyword>
<feature type="transmembrane region" description="Helical" evidence="2">
    <location>
        <begin position="34"/>
        <end position="64"/>
    </location>
</feature>
<reference evidence="3 4" key="1">
    <citation type="submission" date="2019-06" db="EMBL/GenBank/DDBJ databases">
        <title>Sequencing the genomes of 1000 actinobacteria strains.</title>
        <authorList>
            <person name="Klenk H.-P."/>
        </authorList>
    </citation>
    <scope>NUCLEOTIDE SEQUENCE [LARGE SCALE GENOMIC DNA]</scope>
    <source>
        <strain evidence="3 4">DSM 45511</strain>
    </source>
</reference>
<sequence>MQRSYEPPEPAHLRSEPTPEPVDRHPEPRNGLGLAAAIVAPIGILFGLVPLTGFVAVICGLVAVPLAIAGRSRYKKGLATNGRTAMTGLVSGVVALALGVWGVVIVFQATNELVKTLQGPAAVSAGPAAGAGGAPGQVASADPGVVAFGQRVTFDDGVAIEVTSPESFKPGRYAMGNDRDRAVSFEITVVNGSDQPLDAVTTIVRATHAGRDAPLVFDAQKGMNGPPQGTVLPGKSITFPVAVSVGKDVADLQVDVTPRIIGDPAIFSGRV</sequence>
<dbReference type="AlphaFoldDB" id="A0A543FYD7"/>
<gene>
    <name evidence="3" type="ORF">FB388_6113</name>
</gene>
<dbReference type="OrthoDB" id="4424606at2"/>
<comment type="caution">
    <text evidence="3">The sequence shown here is derived from an EMBL/GenBank/DDBJ whole genome shotgun (WGS) entry which is preliminary data.</text>
</comment>
<dbReference type="Proteomes" id="UP000319818">
    <property type="component" value="Unassembled WGS sequence"/>
</dbReference>
<evidence type="ECO:0000313" key="3">
    <source>
        <dbReference type="EMBL" id="TQM38866.1"/>
    </source>
</evidence>
<evidence type="ECO:0008006" key="5">
    <source>
        <dbReference type="Google" id="ProtNLM"/>
    </source>
</evidence>
<accession>A0A543FYD7</accession>